<sequence length="120" mass="13107">MNGCTISSGIRIFSTAGKSGKDKVQMGLPCGSPSYFSSKRNSQHAPAKGVQGIRDVRQKTCGGFEETIANVNCTDSSSYEYYKFQLSLCGLRCQFTVESMLCSTNGDLQPSMKLQIRRTV</sequence>
<accession>A0A7R8X7S2</accession>
<keyword evidence="2" id="KW-1185">Reference proteome</keyword>
<dbReference type="AlphaFoldDB" id="A0A7R8X7S2"/>
<evidence type="ECO:0000313" key="1">
    <source>
        <dbReference type="EMBL" id="CAD7242662.1"/>
    </source>
</evidence>
<name>A0A7R8X7S2_9CRUS</name>
<organism evidence="1">
    <name type="scientific">Darwinula stevensoni</name>
    <dbReference type="NCBI Taxonomy" id="69355"/>
    <lineage>
        <taxon>Eukaryota</taxon>
        <taxon>Metazoa</taxon>
        <taxon>Ecdysozoa</taxon>
        <taxon>Arthropoda</taxon>
        <taxon>Crustacea</taxon>
        <taxon>Oligostraca</taxon>
        <taxon>Ostracoda</taxon>
        <taxon>Podocopa</taxon>
        <taxon>Podocopida</taxon>
        <taxon>Darwinulocopina</taxon>
        <taxon>Darwinuloidea</taxon>
        <taxon>Darwinulidae</taxon>
        <taxon>Darwinula</taxon>
    </lineage>
</organism>
<dbReference type="EMBL" id="LR899817">
    <property type="protein sequence ID" value="CAD7242662.1"/>
    <property type="molecule type" value="Genomic_DNA"/>
</dbReference>
<dbReference type="Proteomes" id="UP000677054">
    <property type="component" value="Unassembled WGS sequence"/>
</dbReference>
<evidence type="ECO:0000313" key="2">
    <source>
        <dbReference type="Proteomes" id="UP000677054"/>
    </source>
</evidence>
<reference evidence="1" key="1">
    <citation type="submission" date="2020-11" db="EMBL/GenBank/DDBJ databases">
        <authorList>
            <person name="Tran Van P."/>
        </authorList>
    </citation>
    <scope>NUCLEOTIDE SEQUENCE</scope>
</reference>
<proteinExistence type="predicted"/>
<gene>
    <name evidence="1" type="ORF">DSTB1V02_LOCUS2615</name>
</gene>
<protein>
    <submittedName>
        <fullName evidence="1">Uncharacterized protein</fullName>
    </submittedName>
</protein>
<dbReference type="EMBL" id="CAJPEV010000300">
    <property type="protein sequence ID" value="CAG0883678.1"/>
    <property type="molecule type" value="Genomic_DNA"/>
</dbReference>